<dbReference type="EMBL" id="CDMZ01000475">
    <property type="protein sequence ID" value="CEM15114.1"/>
    <property type="molecule type" value="Genomic_DNA"/>
</dbReference>
<feature type="compositionally biased region" description="Polar residues" evidence="1">
    <location>
        <begin position="216"/>
        <end position="234"/>
    </location>
</feature>
<dbReference type="AlphaFoldDB" id="A0A0G4FNJ7"/>
<dbReference type="InterPro" id="IPR028988">
    <property type="entry name" value="CEL-III_C_sf"/>
</dbReference>
<evidence type="ECO:0000313" key="2">
    <source>
        <dbReference type="EMBL" id="CEM15114.1"/>
    </source>
</evidence>
<proteinExistence type="predicted"/>
<organism evidence="2">
    <name type="scientific">Chromera velia CCMP2878</name>
    <dbReference type="NCBI Taxonomy" id="1169474"/>
    <lineage>
        <taxon>Eukaryota</taxon>
        <taxon>Sar</taxon>
        <taxon>Alveolata</taxon>
        <taxon>Colpodellida</taxon>
        <taxon>Chromeraceae</taxon>
        <taxon>Chromera</taxon>
    </lineage>
</organism>
<reference evidence="2" key="1">
    <citation type="submission" date="2014-11" db="EMBL/GenBank/DDBJ databases">
        <authorList>
            <person name="Otto D Thomas"/>
            <person name="Naeem Raeece"/>
        </authorList>
    </citation>
    <scope>NUCLEOTIDE SEQUENCE</scope>
</reference>
<gene>
    <name evidence="2" type="ORF">Cvel_17719</name>
</gene>
<dbReference type="VEuPathDB" id="CryptoDB:Cvel_17719"/>
<name>A0A0G4FNJ7_9ALVE</name>
<evidence type="ECO:0000256" key="1">
    <source>
        <dbReference type="SAM" id="MobiDB-lite"/>
    </source>
</evidence>
<dbReference type="Gene3D" id="3.30.1750.10">
    <property type="entry name" value="Hemolytic lectin CEL-III, C-terminal domain"/>
    <property type="match status" value="1"/>
</dbReference>
<protein>
    <submittedName>
        <fullName evidence="2">Uncharacterized protein</fullName>
    </submittedName>
</protein>
<accession>A0A0G4FNJ7</accession>
<sequence length="440" mass="48311">MTILSNRYKLPVLCGLMAISSSLGGVSVRRLRGFSESASAAVKMFDPEGLADTGSVSEQSCTGEEKVNSIGGCKCFQSKEFLQNWCQREYGFTGCLRPLFITMKNDMGEAIELDSFEKRWGRLYVLDNGKTVEVPAGEEPGVQKSIFGKVPNGSDFCFIATAKDMLSHPEGYLKMKTSGSGEPFNIYYSRWGSLKDDAQVLVYPTSKESPVEWESVSATPTESPQTVDSSQTLQVAGPLSRDSTSLLDEEVSFFQPISDGQCAPYCHAGRVMIHTPSPARIRPKKIEFEETAGYWNMVRSHQGGNLEFTYTVSVTQTSSSTTTQLQEWSAGIKQSFKFLGAEVTGSYKEAVTRSITDTVTSTESKAFKTTCTALPDGRPVALWQWVVAARQTGDARPEVESWPYQAASQNTRCGPADPEPRCPLNKCDPSDIDCQKCLPF</sequence>
<feature type="region of interest" description="Disordered" evidence="1">
    <location>
        <begin position="213"/>
        <end position="234"/>
    </location>
</feature>